<name>A0A0W0VCS0_9GAMM</name>
<feature type="transmembrane region" description="Helical" evidence="1">
    <location>
        <begin position="383"/>
        <end position="401"/>
    </location>
</feature>
<evidence type="ECO:0000256" key="1">
    <source>
        <dbReference type="SAM" id="Phobius"/>
    </source>
</evidence>
<dbReference type="RefSeq" id="WP_058471597.1">
    <property type="nucleotide sequence ID" value="NZ_CAAAIC010000001.1"/>
</dbReference>
<dbReference type="EMBL" id="LNYJ01000011">
    <property type="protein sequence ID" value="KTD17880.1"/>
    <property type="molecule type" value="Genomic_DNA"/>
</dbReference>
<feature type="transmembrane region" description="Helical" evidence="1">
    <location>
        <begin position="447"/>
        <end position="473"/>
    </location>
</feature>
<keyword evidence="1" id="KW-0812">Transmembrane</keyword>
<reference evidence="2 3" key="1">
    <citation type="submission" date="2015-11" db="EMBL/GenBank/DDBJ databases">
        <title>Genomic analysis of 38 Legionella species identifies large and diverse effector repertoires.</title>
        <authorList>
            <person name="Burstein D."/>
            <person name="Amaro F."/>
            <person name="Zusman T."/>
            <person name="Lifshitz Z."/>
            <person name="Cohen O."/>
            <person name="Gilbert J.A."/>
            <person name="Pupko T."/>
            <person name="Shuman H.A."/>
            <person name="Segal G."/>
        </authorList>
    </citation>
    <scope>NUCLEOTIDE SEQUENCE [LARGE SCALE GENOMIC DNA]</scope>
    <source>
        <strain evidence="2 3">BL-540</strain>
    </source>
</reference>
<gene>
    <name evidence="2" type="ORF">Ljor_2186</name>
</gene>
<comment type="caution">
    <text evidence="2">The sequence shown here is derived from an EMBL/GenBank/DDBJ whole genome shotgun (WGS) entry which is preliminary data.</text>
</comment>
<evidence type="ECO:0000313" key="3">
    <source>
        <dbReference type="Proteomes" id="UP000055035"/>
    </source>
</evidence>
<dbReference type="STRING" id="456.Ljor_2186"/>
<dbReference type="OrthoDB" id="5652260at2"/>
<dbReference type="Proteomes" id="UP000055035">
    <property type="component" value="Unassembled WGS sequence"/>
</dbReference>
<organism evidence="2 3">
    <name type="scientific">Legionella jordanis</name>
    <dbReference type="NCBI Taxonomy" id="456"/>
    <lineage>
        <taxon>Bacteria</taxon>
        <taxon>Pseudomonadati</taxon>
        <taxon>Pseudomonadota</taxon>
        <taxon>Gammaproteobacteria</taxon>
        <taxon>Legionellales</taxon>
        <taxon>Legionellaceae</taxon>
        <taxon>Legionella</taxon>
    </lineage>
</organism>
<proteinExistence type="predicted"/>
<dbReference type="AlphaFoldDB" id="A0A0W0VCS0"/>
<feature type="transmembrane region" description="Helical" evidence="1">
    <location>
        <begin position="359"/>
        <end position="377"/>
    </location>
</feature>
<evidence type="ECO:0000313" key="2">
    <source>
        <dbReference type="EMBL" id="KTD17880.1"/>
    </source>
</evidence>
<keyword evidence="1" id="KW-1133">Transmembrane helix</keyword>
<feature type="transmembrane region" description="Helical" evidence="1">
    <location>
        <begin position="288"/>
        <end position="306"/>
    </location>
</feature>
<keyword evidence="1" id="KW-0472">Membrane</keyword>
<dbReference type="PATRIC" id="fig|456.5.peg.2354"/>
<keyword evidence="3" id="KW-1185">Reference proteome</keyword>
<sequence>MSHSRYLNQYQAFLSDKNSFFVGVKAADSKDDYVLQRAREHDYGFIATNRLLIEQEFRQLFAVLQQRAGTSEEFYFYCGYCCIMLKHCYEIYGQPEEALQYEQLFNTLKALQKDRMTPAKMAVRQSYFAHLKEKIAEGMADLIDSPKKLSKLRAKLGAANLNRIYWFFCRTTVKNSLLLARDLKWLEKLGNILSKEIDIDSSIAILEKPNNILRFLSVGFFAVRFIMNAAMLFKHTCCPNESEEKLSIGKRFTNEIYKRHATFLNDLVWGTVNCITNYNEFFGISAPVAGWIVAGFLLFDLSLLLWRHHLAEREYLTKRSQYMKELAELAGAEGDERHRILNEQIKQLDLNWQKEGSTLLFDAAAAFLLMAGFSVSMLLTTPVLILGCYAVCTLGAAMYLSEGAYKEYKEKSLLLKHAELSGENEEKALEQYNAARNEFAFTLAKNVIVPALLIGTLAVCWQAALALATVYVACELYRSYSKHQQTQAESTNPRLGFA</sequence>
<accession>A0A0W0VCS0</accession>
<protein>
    <submittedName>
        <fullName evidence="2">Coiled-coil protein</fullName>
    </submittedName>
</protein>